<dbReference type="EMBL" id="HBIM01005835">
    <property type="protein sequence ID" value="CAE0407135.1"/>
    <property type="molecule type" value="Transcribed_RNA"/>
</dbReference>
<feature type="region of interest" description="Disordered" evidence="1">
    <location>
        <begin position="148"/>
        <end position="291"/>
    </location>
</feature>
<feature type="compositionally biased region" description="Polar residues" evidence="1">
    <location>
        <begin position="331"/>
        <end position="350"/>
    </location>
</feature>
<feature type="compositionally biased region" description="Basic and acidic residues" evidence="1">
    <location>
        <begin position="751"/>
        <end position="764"/>
    </location>
</feature>
<feature type="compositionally biased region" description="Basic and acidic residues" evidence="1">
    <location>
        <begin position="772"/>
        <end position="822"/>
    </location>
</feature>
<evidence type="ECO:0000256" key="1">
    <source>
        <dbReference type="SAM" id="MobiDB-lite"/>
    </source>
</evidence>
<feature type="compositionally biased region" description="Basic and acidic residues" evidence="1">
    <location>
        <begin position="499"/>
        <end position="511"/>
    </location>
</feature>
<feature type="compositionally biased region" description="Acidic residues" evidence="1">
    <location>
        <begin position="210"/>
        <end position="219"/>
    </location>
</feature>
<name>A0A7S3L341_9STRA</name>
<protein>
    <submittedName>
        <fullName evidence="2">Uncharacterized protein</fullName>
    </submittedName>
</protein>
<feature type="region of interest" description="Disordered" evidence="1">
    <location>
        <begin position="400"/>
        <end position="440"/>
    </location>
</feature>
<feature type="compositionally biased region" description="Basic residues" evidence="1">
    <location>
        <begin position="857"/>
        <end position="871"/>
    </location>
</feature>
<feature type="region of interest" description="Disordered" evidence="1">
    <location>
        <begin position="638"/>
        <end position="924"/>
    </location>
</feature>
<gene>
    <name evidence="2" type="ORF">ACOF00016_LOCUS4962</name>
</gene>
<feature type="region of interest" description="Disordered" evidence="1">
    <location>
        <begin position="486"/>
        <end position="582"/>
    </location>
</feature>
<sequence length="1150" mass="127145">MSASSTSSDEMSSGSSAASRARELLAAKDSESLLNFKLRSASPIVSNNSTHDPKHPRRTTGQISVRVETLGESSTRVREILSSMKQKRETFTSTVQDSKSLVRKSEERSEQTHNSGKPPLSLATGREDLTKKMSESLKDKRNRITKLLSADHQKQRLSSRSPHTVDTATTADSTTEDSQSIGSWAVDRPSPHSMIIESTKSPVPLHEIEEAFESDDSSMDEGIGGDSTGRTDGPMRRQPKSLSDSFTPIDSDESGIEHFTSTESPDEDCFASADESDPSSRSQGDKKVSFDDTPVVIEEMVPPSIVHCCSTSFETQFSKEGFTSRYAPDDSSYSAGATETQNLRKTSSWDGSDPDTSEAKKGRFSALVQDREKRVMLMRKLEQTYSELLGLHHEIESTRIHRIPSRDDSSDSSVDMLENDEESSADFTNDSNTSGWISRDESNSRLDSLLQYMTSEDDDSFEESLTSQERFSISLSQTASNLDTLMESDETEEIDESAEVDRSVHESEGSRAGEAAQEPTDMNPRGYASDDYDVTPRDSSARLKKNSGIAPKGKEDELGLETADSTGVSPSEVRDESVADTDTAVWESLDKDKDDYKLCPSDDRTHAIDETLGVFEIIEEQKNTEEAFARKNGIRELKEHEKDAVSTYNISKVDSNTDVHIDGSKFDRNLTDKLSSDKMNSTKGVAKNPRIDSEDSGNDKDCKTKESIPKDPSTDSGGDKSSTKGEKITKTILKDPSTDSDDTMKDSSSTKGEKIKKTIPKDPSTDSEDTGEDRSRCSTKGEKITKTIPKDPSTDSDDTRGDRNRSRTKGEKITKTIPKDPSTDTDDTNGNRSRSSTKGKKITKKPSVDSKESKRSNQSKRKAKVAKKPSLRAKGDPRVINQVIVLRKRSPKGIVKREIDRWESAQGNPKDTVEKPKRPDPPMGEVSFLIEPNIEEMTEDEHEGTDFTYIDEQAGVRKDPEAEICDAQQYAETAETEDRTIEQRNTDKVRKKYLFVPRKVSNIRCRASGGLLDLAKRTGISDSSTICVKTLDIPRPPEVTAINAEFACGTQGSLYNLALRSGCEIEQRAEPKRLKLPPLGGGKKRWLLKARGGHYHISVWTTISNAVLTARVGFSTHGNAKELKSAILEKRTDECGARGLRHIAEMTDWL</sequence>
<feature type="compositionally biased region" description="Basic and acidic residues" evidence="1">
    <location>
        <begin position="400"/>
        <end position="409"/>
    </location>
</feature>
<feature type="compositionally biased region" description="Basic and acidic residues" evidence="1">
    <location>
        <begin position="689"/>
        <end position="745"/>
    </location>
</feature>
<evidence type="ECO:0000313" key="2">
    <source>
        <dbReference type="EMBL" id="CAE0407135.1"/>
    </source>
</evidence>
<feature type="compositionally biased region" description="Acidic residues" evidence="1">
    <location>
        <begin position="486"/>
        <end position="498"/>
    </location>
</feature>
<accession>A0A7S3L341</accession>
<reference evidence="2" key="1">
    <citation type="submission" date="2021-01" db="EMBL/GenBank/DDBJ databases">
        <authorList>
            <person name="Corre E."/>
            <person name="Pelletier E."/>
            <person name="Niang G."/>
            <person name="Scheremetjew M."/>
            <person name="Finn R."/>
            <person name="Kale V."/>
            <person name="Holt S."/>
            <person name="Cochrane G."/>
            <person name="Meng A."/>
            <person name="Brown T."/>
            <person name="Cohen L."/>
        </authorList>
    </citation>
    <scope>NUCLEOTIDE SEQUENCE</scope>
    <source>
        <strain evidence="2">CCMP127</strain>
    </source>
</reference>
<feature type="compositionally biased region" description="Basic and acidic residues" evidence="1">
    <location>
        <begin position="911"/>
        <end position="920"/>
    </location>
</feature>
<dbReference type="AlphaFoldDB" id="A0A7S3L341"/>
<feature type="compositionally biased region" description="Basic and acidic residues" evidence="1">
    <location>
        <begin position="655"/>
        <end position="676"/>
    </location>
</feature>
<feature type="region of interest" description="Disordered" evidence="1">
    <location>
        <begin position="88"/>
        <end position="129"/>
    </location>
</feature>
<feature type="compositionally biased region" description="Acidic residues" evidence="1">
    <location>
        <begin position="264"/>
        <end position="277"/>
    </location>
</feature>
<feature type="compositionally biased region" description="Low complexity" evidence="1">
    <location>
        <begin position="164"/>
        <end position="178"/>
    </location>
</feature>
<feature type="region of interest" description="Disordered" evidence="1">
    <location>
        <begin position="38"/>
        <end position="62"/>
    </location>
</feature>
<feature type="compositionally biased region" description="Polar residues" evidence="1">
    <location>
        <begin position="425"/>
        <end position="436"/>
    </location>
</feature>
<feature type="compositionally biased region" description="Basic and acidic residues" evidence="1">
    <location>
        <begin position="846"/>
        <end position="855"/>
    </location>
</feature>
<feature type="region of interest" description="Disordered" evidence="1">
    <location>
        <begin position="325"/>
        <end position="362"/>
    </location>
</feature>
<organism evidence="2">
    <name type="scientific">Amphora coffeiformis</name>
    <dbReference type="NCBI Taxonomy" id="265554"/>
    <lineage>
        <taxon>Eukaryota</taxon>
        <taxon>Sar</taxon>
        <taxon>Stramenopiles</taxon>
        <taxon>Ochrophyta</taxon>
        <taxon>Bacillariophyta</taxon>
        <taxon>Bacillariophyceae</taxon>
        <taxon>Bacillariophycidae</taxon>
        <taxon>Thalassiophysales</taxon>
        <taxon>Catenulaceae</taxon>
        <taxon>Amphora</taxon>
    </lineage>
</organism>
<feature type="region of interest" description="Disordered" evidence="1">
    <location>
        <begin position="1"/>
        <end position="21"/>
    </location>
</feature>
<feature type="compositionally biased region" description="Basic residues" evidence="1">
    <location>
        <begin position="835"/>
        <end position="844"/>
    </location>
</feature>
<proteinExistence type="predicted"/>
<feature type="compositionally biased region" description="Low complexity" evidence="1">
    <location>
        <begin position="1"/>
        <end position="19"/>
    </location>
</feature>